<dbReference type="Pfam" id="PF12256">
    <property type="entry name" value="TcdB_toxin_midN"/>
    <property type="match status" value="1"/>
</dbReference>
<feature type="compositionally biased region" description="Polar residues" evidence="5">
    <location>
        <begin position="1134"/>
        <end position="1149"/>
    </location>
</feature>
<dbReference type="EMBL" id="JAMFLX010000016">
    <property type="protein sequence ID" value="MCL6270747.1"/>
    <property type="molecule type" value="Genomic_DNA"/>
</dbReference>
<keyword evidence="2" id="KW-0964">Secreted</keyword>
<keyword evidence="4" id="KW-0843">Virulence</keyword>
<dbReference type="Pfam" id="PF03534">
    <property type="entry name" value="SpvB"/>
    <property type="match status" value="1"/>
</dbReference>
<dbReference type="InterPro" id="IPR028994">
    <property type="entry name" value="Integrin_alpha_N"/>
</dbReference>
<organism evidence="7 8">
    <name type="scientific">Parendozoicomonas callyspongiae</name>
    <dbReference type="NCBI Taxonomy" id="2942213"/>
    <lineage>
        <taxon>Bacteria</taxon>
        <taxon>Pseudomonadati</taxon>
        <taxon>Pseudomonadota</taxon>
        <taxon>Gammaproteobacteria</taxon>
        <taxon>Oceanospirillales</taxon>
        <taxon>Endozoicomonadaceae</taxon>
        <taxon>Parendozoicomonas</taxon>
    </lineage>
</organism>
<evidence type="ECO:0000256" key="3">
    <source>
        <dbReference type="ARBA" id="ARBA00022729"/>
    </source>
</evidence>
<dbReference type="InterPro" id="IPR003284">
    <property type="entry name" value="Sal_SpvB"/>
</dbReference>
<comment type="caution">
    <text evidence="7">The sequence shown here is derived from an EMBL/GenBank/DDBJ whole genome shotgun (WGS) entry which is preliminary data.</text>
</comment>
<protein>
    <submittedName>
        <fullName evidence="7">FG-GAP-like repeat-containing protein</fullName>
    </submittedName>
</protein>
<dbReference type="InterPro" id="IPR029058">
    <property type="entry name" value="AB_hydrolase_fold"/>
</dbReference>
<accession>A0ABT0PH91</accession>
<evidence type="ECO:0000313" key="7">
    <source>
        <dbReference type="EMBL" id="MCL6270747.1"/>
    </source>
</evidence>
<dbReference type="RefSeq" id="WP_249700031.1">
    <property type="nucleotide sequence ID" value="NZ_JAMFLX010000016.1"/>
</dbReference>
<evidence type="ECO:0000256" key="4">
    <source>
        <dbReference type="ARBA" id="ARBA00023026"/>
    </source>
</evidence>
<dbReference type="PANTHER" id="PTHR32305">
    <property type="match status" value="1"/>
</dbReference>
<evidence type="ECO:0000259" key="6">
    <source>
        <dbReference type="Pfam" id="PF12256"/>
    </source>
</evidence>
<keyword evidence="3" id="KW-0732">Signal</keyword>
<dbReference type="Gene3D" id="2.130.10.130">
    <property type="entry name" value="Integrin alpha, N-terminal"/>
    <property type="match status" value="3"/>
</dbReference>
<evidence type="ECO:0000313" key="8">
    <source>
        <dbReference type="Proteomes" id="UP001203338"/>
    </source>
</evidence>
<dbReference type="Pfam" id="PF26363">
    <property type="entry name" value="Phospholipase-like"/>
    <property type="match status" value="1"/>
</dbReference>
<dbReference type="PANTHER" id="PTHR32305:SF15">
    <property type="entry name" value="PROTEIN RHSA-RELATED"/>
    <property type="match status" value="1"/>
</dbReference>
<dbReference type="InterPro" id="IPR031325">
    <property type="entry name" value="RHS_repeat"/>
</dbReference>
<feature type="domain" description="Insecticide toxin TcdB middle/N-terminal" evidence="6">
    <location>
        <begin position="803"/>
        <end position="951"/>
    </location>
</feature>
<dbReference type="InterPro" id="IPR006530">
    <property type="entry name" value="YD"/>
</dbReference>
<reference evidence="7 8" key="1">
    <citation type="submission" date="2022-05" db="EMBL/GenBank/DDBJ databases">
        <authorList>
            <person name="Park J.-S."/>
        </authorList>
    </citation>
    <scope>NUCLEOTIDE SEQUENCE [LARGE SCALE GENOMIC DNA]</scope>
    <source>
        <strain evidence="7 8">2012CJ34-2</strain>
    </source>
</reference>
<proteinExistence type="predicted"/>
<dbReference type="SUPFAM" id="SSF53474">
    <property type="entry name" value="alpha/beta-Hydrolases"/>
    <property type="match status" value="1"/>
</dbReference>
<dbReference type="InterPro" id="IPR050708">
    <property type="entry name" value="T6SS_VgrG/RHS"/>
</dbReference>
<dbReference type="Proteomes" id="UP001203338">
    <property type="component" value="Unassembled WGS sequence"/>
</dbReference>
<gene>
    <name evidence="7" type="ORF">M3P05_12515</name>
</gene>
<feature type="region of interest" description="Disordered" evidence="5">
    <location>
        <begin position="1106"/>
        <end position="1149"/>
    </location>
</feature>
<sequence length="2322" mass="256154">MLFAATAQAGSTQYQLGQLGEDYYLRLPDKVVMIHGDVAIPLLIQSKHHYKLNKAGNSWSLSKITKADYKGIQGSLAAANFNLHLGDFDGDGQKDVLLQGKETWLDSFVVTQTKGAGSLSVLNGPNNNISGDSSLVQVRDINGDGKSDILFNGFAMSFNEQQQIANVSANVNSNLVGSLPGDFSVEQGRATYSIPLDLPPGVNGLKPDLALSYRGQMGSGILGAGWRLQGLSSISRCSVTLEQDGKKGGIKYNSDDRFCLDGQRLNAVSGNYGANNTEYRTEIDNFTKVVSYGTAGKGPQSFKAWTKGGHVIEFGKTGDSRIEGVGRSDVRTWVVNKISDRSGNAINFQYDENTTTGEYSLNNIAYANSRVELYYDTRPDTGTSYIDGGVIQRTKRLSQMAVFTNNTKSRRYVLGYQQSGLTKSSLLTSVQQCDGGSNCLPATQLGWSTPKTTLTNQHQKLTGSDSWKTGDFNADGVSDLIMANATNDYYVALGSKTGFAKPILWKNYGGNLRDHEWKLGDFNGDGKTDLIIGNSAGDYYVSLSTGSGFTNNQRWLDHSENLSQSDWGLGDFNGDGKTDFILASYNNNYHVALSTGSGFTSKKWVDYGGHQKDHEWKLGDINGDGKTDLVVANSANDYYVSLSNGSGFTSNTRWVDHSDNLSKTDWTLADFNGDGKSDLMMVSYYNDYYVNLSQGASFASAAKWKDYGGYRHDHKWQLGDFNGDNLPDLIVGDTSNRYRVAFSTGKGFSDKGYWTDLGGSVKDHQFLLTDLDNDSKSDLIVVNGSNDYYLYRTNEKASGFQHLQTINHGGYLRDHRWSMADTNGDGRSDLIVADKSGNYNIARSDTTVVDRLITITDGLGLKTSLEYKPLTDSSVYTKGTGANWPIRDIQAPIYVVSRVTQDNAVGGTRDFSYLYGNARSSLRGRGFQGFGWVESKDHLTSITTRREYAQSFPLTGRMKKSVSKLGNITLSETVTNWQSRNLYGGKSRFVYQTSSTAKEWDIGNRMLVKTTTSENMAWDNHTGYSNLKKQKVTTKAGSETFTQTTDYTYAQENTGQWLIGRPTRVTVTNTAPDTPNQSRTTTFTYDANTGLVTNQTADPGDTLAVSTTTQRDGRGNPTRVTATGADGNYDGNGHLTNPSTLSRSSATSWDSRGLYPTKVTNALNQATTVQYNQMCGVVSQSTDSNGLTTHWQYDALCRLTEERRADGSRTRYSYAWASGDEHAPLSAKYKVTEQADGQGPVTTYFDRKHRPVRTKHLGFDGTPVYTDTRYNARGLEQATSRPYFVGDRHYWIEREYDQLGRTSRVIRPSTHGLGESITQFSYEGLNTYKTDPMGRRTSTVRDAMERIVQVHQPLGAFVNHKYDALGNLVETNASGVITTIGYNKQGMRTALNDPSKGTWQYRYNAFGEQRWQKDAKGQIITEQYDPLGRLASRQEQEGNSTWTWDSAANGIGQLASVSGPDGYSRNYQYDNLSRLVNTTQTVDNLALSLGVEYDQYSRPAVEIRPGNFRVQNVYNQYGYLQAVRSPGNQISDYDRSHLNSLIAQSKTAARQALTKATELADKANQYQTALAKYQRGSYADDPQLQQVLNELNTVMAQLNLQSQQYLMIAEKLTLVSETLYRQAQLVESWGSDPNATALQTAANNSSVTWWEAKYRDAEGRLSASLIGNGLTNIRNYDPASGQLLSIESGLFYGDRIRQLEYQYDKMNNVTHRYDRKQGLEERFSFDSLDRLTSATVSGQFGDQPYSSTTGYSYDAKGNLLNRSDKGNYRYGNTTRSENNAGPYAVLGVGDEDDYTYDENGNIVTGGGRVVTWSSYDLPTRFEKNGKTVDFAYAPSRDRYRKISGDTTTWYLDKIFEQEQARENGKDVVRQKHFIYADGKIQAIQVKTSENGVPKSGDETRYLHRDNLGSIDTITSTTGEIVKQTSYGPFGARRAGDWRATSPIGLPTLSALTNRGYTGHEMIDEVGLIHMNGRVYDSDIGRFLSADPIVQDPYDSQTYNRYAYARNNPLKYTDPSGFSFWDRARDTVRSIGRSISRGVRSIGRAISRGARSIGRAISRGTRFVGDTVREVGRTIANGVKAIVDFAGDAYDSFMGTNDIADMSGSTIPDPTLFQLMEAVYDPMVTVVAGWRRIYTPEELKLYGISPNMLNDPNTGFKAGVFVKNGRVTVAYAGTDFNFSDIKGLLKDFKANLKQALGIKSDQYTQGVELAVKLERFNPTLVGHSLGGGIASAAGAVTGLETVTVNAAGVNRYTLDRFANERKIKIGNTFNNIRAYSNSGDVLTNLQEFSLAPVPSSIGIKGSIGSGGHSIVQGCSNVGEDCSW</sequence>
<dbReference type="Gene3D" id="2.180.10.10">
    <property type="entry name" value="RHS repeat-associated core"/>
    <property type="match status" value="2"/>
</dbReference>
<dbReference type="InterPro" id="IPR013517">
    <property type="entry name" value="FG-GAP"/>
</dbReference>
<dbReference type="Pfam" id="PF13517">
    <property type="entry name" value="FG-GAP_3"/>
    <property type="match status" value="3"/>
</dbReference>
<evidence type="ECO:0000256" key="2">
    <source>
        <dbReference type="ARBA" id="ARBA00022525"/>
    </source>
</evidence>
<dbReference type="InterPro" id="IPR022385">
    <property type="entry name" value="Rhs_assc_core"/>
</dbReference>
<comment type="subcellular location">
    <subcellularLocation>
        <location evidence="1">Secreted</location>
    </subcellularLocation>
</comment>
<keyword evidence="8" id="KW-1185">Reference proteome</keyword>
<dbReference type="InterPro" id="IPR022045">
    <property type="entry name" value="TcdB_toxin_mid/N"/>
</dbReference>
<dbReference type="SUPFAM" id="SSF69318">
    <property type="entry name" value="Integrin alpha N-terminal domain"/>
    <property type="match status" value="2"/>
</dbReference>
<dbReference type="Gene3D" id="2.40.128.340">
    <property type="match status" value="1"/>
</dbReference>
<dbReference type="NCBIfam" id="TIGR01643">
    <property type="entry name" value="YD_repeat_2x"/>
    <property type="match status" value="1"/>
</dbReference>
<evidence type="ECO:0000256" key="1">
    <source>
        <dbReference type="ARBA" id="ARBA00004613"/>
    </source>
</evidence>
<dbReference type="NCBIfam" id="TIGR03696">
    <property type="entry name" value="Rhs_assc_core"/>
    <property type="match status" value="1"/>
</dbReference>
<name>A0ABT0PH91_9GAMM</name>
<dbReference type="Pfam" id="PF05593">
    <property type="entry name" value="RHS_repeat"/>
    <property type="match status" value="1"/>
</dbReference>
<evidence type="ECO:0000256" key="5">
    <source>
        <dbReference type="SAM" id="MobiDB-lite"/>
    </source>
</evidence>